<name>A0A521BC16_9EURY</name>
<reference evidence="2 3" key="1">
    <citation type="submission" date="2017-05" db="EMBL/GenBank/DDBJ databases">
        <authorList>
            <person name="Varghese N."/>
            <person name="Submissions S."/>
        </authorList>
    </citation>
    <scope>NUCLEOTIDE SEQUENCE [LARGE SCALE GENOMIC DNA]</scope>
    <source>
        <strain evidence="2 3">DSM 19504</strain>
    </source>
</reference>
<evidence type="ECO:0000256" key="1">
    <source>
        <dbReference type="SAM" id="MobiDB-lite"/>
    </source>
</evidence>
<protein>
    <submittedName>
        <fullName evidence="2">Uncharacterized protein</fullName>
    </submittedName>
</protein>
<organism evidence="2 3">
    <name type="scientific">Halorubrum cibi</name>
    <dbReference type="NCBI Taxonomy" id="413815"/>
    <lineage>
        <taxon>Archaea</taxon>
        <taxon>Methanobacteriati</taxon>
        <taxon>Methanobacteriota</taxon>
        <taxon>Stenosarchaea group</taxon>
        <taxon>Halobacteria</taxon>
        <taxon>Halobacteriales</taxon>
        <taxon>Haloferacaceae</taxon>
        <taxon>Halorubrum</taxon>
    </lineage>
</organism>
<sequence length="98" mass="9267">MNAIRTALLGALAAVVLIGTGVAAGGVAAAGSNAPADVGPDANASDDAGPPSDLPEPVPEFVGDLLNEVDGFLSGEVENLGDAVSDLAGNDLDGAGGV</sequence>
<evidence type="ECO:0000313" key="2">
    <source>
        <dbReference type="EMBL" id="SMO44617.1"/>
    </source>
</evidence>
<dbReference type="RefSeq" id="WP_142985581.1">
    <property type="nucleotide sequence ID" value="NZ_FXTD01000002.1"/>
</dbReference>
<dbReference type="EMBL" id="FXTD01000002">
    <property type="protein sequence ID" value="SMO44617.1"/>
    <property type="molecule type" value="Genomic_DNA"/>
</dbReference>
<dbReference type="Proteomes" id="UP000319712">
    <property type="component" value="Unassembled WGS sequence"/>
</dbReference>
<feature type="region of interest" description="Disordered" evidence="1">
    <location>
        <begin position="29"/>
        <end position="61"/>
    </location>
</feature>
<feature type="compositionally biased region" description="Low complexity" evidence="1">
    <location>
        <begin position="29"/>
        <end position="39"/>
    </location>
</feature>
<dbReference type="AlphaFoldDB" id="A0A521BC16"/>
<keyword evidence="3" id="KW-1185">Reference proteome</keyword>
<accession>A0A521BC16</accession>
<proteinExistence type="predicted"/>
<gene>
    <name evidence="2" type="ORF">SAMN06264867_102147</name>
</gene>
<dbReference type="OrthoDB" id="188277at2157"/>
<evidence type="ECO:0000313" key="3">
    <source>
        <dbReference type="Proteomes" id="UP000319712"/>
    </source>
</evidence>